<keyword evidence="2" id="KW-1185">Reference proteome</keyword>
<proteinExistence type="predicted"/>
<evidence type="ECO:0000313" key="2">
    <source>
        <dbReference type="Proteomes" id="UP000789570"/>
    </source>
</evidence>
<protein>
    <submittedName>
        <fullName evidence="1">5626_t:CDS:1</fullName>
    </submittedName>
</protein>
<accession>A0A9N9FU13</accession>
<dbReference type="OrthoDB" id="2306722at2759"/>
<sequence>MINFANPELKFPSCKVLVGCILSLNSETIKNALIDTTQKDVFGIT</sequence>
<comment type="caution">
    <text evidence="1">The sequence shown here is derived from an EMBL/GenBank/DDBJ whole genome shotgun (WGS) entry which is preliminary data.</text>
</comment>
<dbReference type="EMBL" id="CAJVPQ010001499">
    <property type="protein sequence ID" value="CAG8556103.1"/>
    <property type="molecule type" value="Genomic_DNA"/>
</dbReference>
<feature type="non-terminal residue" evidence="1">
    <location>
        <position position="45"/>
    </location>
</feature>
<organism evidence="1 2">
    <name type="scientific">Funneliformis caledonium</name>
    <dbReference type="NCBI Taxonomy" id="1117310"/>
    <lineage>
        <taxon>Eukaryota</taxon>
        <taxon>Fungi</taxon>
        <taxon>Fungi incertae sedis</taxon>
        <taxon>Mucoromycota</taxon>
        <taxon>Glomeromycotina</taxon>
        <taxon>Glomeromycetes</taxon>
        <taxon>Glomerales</taxon>
        <taxon>Glomeraceae</taxon>
        <taxon>Funneliformis</taxon>
    </lineage>
</organism>
<gene>
    <name evidence="1" type="ORF">FCALED_LOCUS6363</name>
</gene>
<evidence type="ECO:0000313" key="1">
    <source>
        <dbReference type="EMBL" id="CAG8556103.1"/>
    </source>
</evidence>
<reference evidence="1" key="1">
    <citation type="submission" date="2021-06" db="EMBL/GenBank/DDBJ databases">
        <authorList>
            <person name="Kallberg Y."/>
            <person name="Tangrot J."/>
            <person name="Rosling A."/>
        </authorList>
    </citation>
    <scope>NUCLEOTIDE SEQUENCE</scope>
    <source>
        <strain evidence="1">UK204</strain>
    </source>
</reference>
<dbReference type="Proteomes" id="UP000789570">
    <property type="component" value="Unassembled WGS sequence"/>
</dbReference>
<dbReference type="AlphaFoldDB" id="A0A9N9FU13"/>
<name>A0A9N9FU13_9GLOM</name>